<dbReference type="OrthoDB" id="541375at2759"/>
<dbReference type="InterPro" id="IPR039763">
    <property type="entry name" value="ARMT1"/>
</dbReference>
<dbReference type="Gene3D" id="3.40.50.10880">
    <property type="entry name" value="Uncharacterised protein PF01937, DUF89, domain 3"/>
    <property type="match status" value="1"/>
</dbReference>
<evidence type="ECO:0000256" key="5">
    <source>
        <dbReference type="ARBA" id="ARBA00023211"/>
    </source>
</evidence>
<dbReference type="InterPro" id="IPR002791">
    <property type="entry name" value="ARMT1-like_metal-bd"/>
</dbReference>
<dbReference type="Proteomes" id="UP000028837">
    <property type="component" value="Unassembled WGS sequence"/>
</dbReference>
<keyword evidence="4 7" id="KW-0378">Hydrolase</keyword>
<gene>
    <name evidence="9" type="ORF">TGDOM2_313150</name>
</gene>
<evidence type="ECO:0000313" key="9">
    <source>
        <dbReference type="EMBL" id="KFG44004.1"/>
    </source>
</evidence>
<evidence type="ECO:0000313" key="10">
    <source>
        <dbReference type="Proteomes" id="UP000028837"/>
    </source>
</evidence>
<comment type="catalytic activity">
    <reaction evidence="1 7">
        <text>beta-D-fructose 1-phosphate + H2O = D-fructose + phosphate</text>
        <dbReference type="Rhea" id="RHEA:35603"/>
        <dbReference type="ChEBI" id="CHEBI:15377"/>
        <dbReference type="ChEBI" id="CHEBI:37721"/>
        <dbReference type="ChEBI" id="CHEBI:43474"/>
        <dbReference type="ChEBI" id="CHEBI:138881"/>
    </reaction>
</comment>
<dbReference type="SUPFAM" id="SSF111321">
    <property type="entry name" value="AF1104-like"/>
    <property type="match status" value="1"/>
</dbReference>
<comment type="domain">
    <text evidence="7">Subfamily III proteins have a conserved RTxK motif about 40-50 residues from the C-terminus; the threonine may be replaced by serine or cysteine.</text>
</comment>
<dbReference type="VEuPathDB" id="ToxoDB:TGDOM2_313150"/>
<reference evidence="9 10" key="1">
    <citation type="submission" date="2014-02" db="EMBL/GenBank/DDBJ databases">
        <authorList>
            <person name="Sibley D."/>
            <person name="Venepally P."/>
            <person name="Karamycheva S."/>
            <person name="Hadjithomas M."/>
            <person name="Khan A."/>
            <person name="Brunk B."/>
            <person name="Roos D."/>
            <person name="Caler E."/>
            <person name="Lorenzi H."/>
        </authorList>
    </citation>
    <scope>NUCLEOTIDE SEQUENCE [LARGE SCALE GENOMIC DNA]</scope>
    <source>
        <strain evidence="9 10">GAB2-2007-GAL-DOM2</strain>
    </source>
</reference>
<organism evidence="9 10">
    <name type="scientific">Toxoplasma gondii GAB2-2007-GAL-DOM2</name>
    <dbReference type="NCBI Taxonomy" id="1130820"/>
    <lineage>
        <taxon>Eukaryota</taxon>
        <taxon>Sar</taxon>
        <taxon>Alveolata</taxon>
        <taxon>Apicomplexa</taxon>
        <taxon>Conoidasida</taxon>
        <taxon>Coccidia</taxon>
        <taxon>Eucoccidiorida</taxon>
        <taxon>Eimeriorina</taxon>
        <taxon>Sarcocystidae</taxon>
        <taxon>Toxoplasma</taxon>
    </lineage>
</organism>
<keyword evidence="5 7" id="KW-0464">Manganese</keyword>
<proteinExistence type="inferred from homology"/>
<evidence type="ECO:0000256" key="2">
    <source>
        <dbReference type="ARBA" id="ARBA00009519"/>
    </source>
</evidence>
<dbReference type="EMBL" id="AHZU02000463">
    <property type="protein sequence ID" value="KFG44004.1"/>
    <property type="molecule type" value="Genomic_DNA"/>
</dbReference>
<evidence type="ECO:0000256" key="4">
    <source>
        <dbReference type="ARBA" id="ARBA00022801"/>
    </source>
</evidence>
<dbReference type="Pfam" id="PF01937">
    <property type="entry name" value="ARMT1-like_dom"/>
    <property type="match status" value="1"/>
</dbReference>
<keyword evidence="3 7" id="KW-0479">Metal-binding</keyword>
<comment type="similarity">
    <text evidence="2 7">Belongs to the damage-control phosphatase family. Sugar phosphate phosphatase III subfamily.</text>
</comment>
<dbReference type="InterPro" id="IPR036075">
    <property type="entry name" value="ARMT-1-like_metal-bd_sf"/>
</dbReference>
<dbReference type="PANTHER" id="PTHR12260:SF6">
    <property type="entry name" value="DAMAGE-CONTROL PHOSPHATASE ARMT1"/>
    <property type="match status" value="1"/>
</dbReference>
<evidence type="ECO:0000256" key="1">
    <source>
        <dbReference type="ARBA" id="ARBA00001326"/>
    </source>
</evidence>
<protein>
    <recommendedName>
        <fullName evidence="7">Sugar phosphate phosphatase</fullName>
        <ecNumber evidence="7">3.1.3.-</ecNumber>
    </recommendedName>
</protein>
<comment type="function">
    <text evidence="7">Metal-dependent phosphatase that shows phosphatase activity against several substrates, including fructose-1-phosphate and fructose-6-phosphate. Its preference for fructose-1-phosphate, a strong glycating agent that causes DNA damage rather than a canonical yeast metabolite, suggests a damage-control function in hexose phosphate metabolism.</text>
</comment>
<dbReference type="GO" id="GO:0005634">
    <property type="term" value="C:nucleus"/>
    <property type="evidence" value="ECO:0007669"/>
    <property type="project" value="TreeGrafter"/>
</dbReference>
<dbReference type="PANTHER" id="PTHR12260">
    <property type="entry name" value="DAMAGE-CONTROL PHOSPHATASE ARMT1"/>
    <property type="match status" value="1"/>
</dbReference>
<evidence type="ECO:0000256" key="6">
    <source>
        <dbReference type="ARBA" id="ARBA00048809"/>
    </source>
</evidence>
<evidence type="ECO:0000256" key="3">
    <source>
        <dbReference type="ARBA" id="ARBA00022723"/>
    </source>
</evidence>
<comment type="cofactor">
    <cofactor evidence="7">
        <name>Mn(2+)</name>
        <dbReference type="ChEBI" id="CHEBI:29035"/>
    </cofactor>
    <cofactor evidence="7">
        <name>Ni(2+)</name>
        <dbReference type="ChEBI" id="CHEBI:49786"/>
    </cofactor>
</comment>
<dbReference type="EC" id="3.1.3.-" evidence="7"/>
<dbReference type="Gene3D" id="1.20.930.60">
    <property type="match status" value="1"/>
</dbReference>
<evidence type="ECO:0000256" key="7">
    <source>
        <dbReference type="RuleBase" id="RU367030"/>
    </source>
</evidence>
<evidence type="ECO:0000259" key="8">
    <source>
        <dbReference type="Pfam" id="PF01937"/>
    </source>
</evidence>
<dbReference type="AlphaFoldDB" id="A0A086KHY6"/>
<accession>A0A086KHY6</accession>
<feature type="domain" description="Damage-control phosphatase ARMT1-like metal-binding" evidence="8">
    <location>
        <begin position="109"/>
        <end position="497"/>
    </location>
</feature>
<dbReference type="GO" id="GO:0097023">
    <property type="term" value="F:fructose 6-phosphate aldolase activity"/>
    <property type="evidence" value="ECO:0007669"/>
    <property type="project" value="RHEA"/>
</dbReference>
<dbReference type="GO" id="GO:0046872">
    <property type="term" value="F:metal ion binding"/>
    <property type="evidence" value="ECO:0007669"/>
    <property type="project" value="UniProtKB-UniRule"/>
</dbReference>
<comment type="caution">
    <text evidence="9">The sequence shown here is derived from an EMBL/GenBank/DDBJ whole genome shotgun (WGS) entry which is preliminary data.</text>
</comment>
<comment type="catalytic activity">
    <reaction evidence="6 7">
        <text>beta-D-fructose 6-phosphate = dihydroxyacetone + D-glyceraldehyde 3-phosphate</text>
        <dbReference type="Rhea" id="RHEA:28002"/>
        <dbReference type="ChEBI" id="CHEBI:16016"/>
        <dbReference type="ChEBI" id="CHEBI:57634"/>
        <dbReference type="ChEBI" id="CHEBI:59776"/>
    </reaction>
</comment>
<sequence>MSPNTFREPPFLLTFLEPQNLVKMTWTPKNVDSARASCAADEKTRLLAQYRDMQALRRCRQSSTVLPPVTLSDEPGTWSYDTMNSRLRNDILKRTFAENKEFLETHPECLRRLQALDAEMAKSLTSPLQYLPENEESEKEARGNNAYAVDVESADVRFWNSSILAHWVEVGATWATAPWLIAELFFYRRIAYAFRHFTTRYDPFEKQKLAGLRGCAPMLTRFGESLGRMHGAAGSASNDPLVFKAGLRSAVLGALQGNAADLSLWPCSHQEAEDEIGPETSASSTMGEDQEDASRLLCDDFEAFFKDVQTLVASGVSAETRDGATRHRTAFIFVDNAGSEVLADMWLACVLLEYDVVDKVVFYVKQYPIFVSDAMPKDFELTYDWIQRQATPERPSVVALADLWRSYVESGKWEVKAHTYFCMPFEYSDMPSKLFEELRDSAAVVISKGDANYRHILGDRAWSFQTPFSEVAQYMPCPLLALRKLKGTIACGIPAEKEKYAQETDKCWMVNGKWGVIHYYTPHQQTGTATSKHDKSNCTAAIKSAATVCAT</sequence>
<dbReference type="GO" id="GO:0103026">
    <property type="term" value="F:fructose-1-phosphatase activity"/>
    <property type="evidence" value="ECO:0007669"/>
    <property type="project" value="RHEA"/>
</dbReference>
<name>A0A086KHY6_TOXGO</name>
<dbReference type="GO" id="GO:0006974">
    <property type="term" value="P:DNA damage response"/>
    <property type="evidence" value="ECO:0007669"/>
    <property type="project" value="TreeGrafter"/>
</dbReference>